<dbReference type="PANTHER" id="PTHR11548:SF1">
    <property type="entry name" value="THYMIDYLATE SYNTHASE 1"/>
    <property type="match status" value="1"/>
</dbReference>
<dbReference type="PRINTS" id="PR00108">
    <property type="entry name" value="THYMDSNTHASE"/>
</dbReference>
<evidence type="ECO:0000256" key="1">
    <source>
        <dbReference type="ARBA" id="ARBA00009972"/>
    </source>
</evidence>
<gene>
    <name evidence="6" type="ORF">ETP1_022</name>
</gene>
<dbReference type="Gene3D" id="3.30.572.10">
    <property type="entry name" value="Thymidylate synthase/dCMP hydroxymethylase domain"/>
    <property type="match status" value="1"/>
</dbReference>
<evidence type="ECO:0000259" key="5">
    <source>
        <dbReference type="Pfam" id="PF00303"/>
    </source>
</evidence>
<accession>A0A6G5P4D4</accession>
<dbReference type="InterPro" id="IPR000398">
    <property type="entry name" value="Thymidylate_synthase"/>
</dbReference>
<evidence type="ECO:0000313" key="6">
    <source>
        <dbReference type="EMBL" id="QBP07023.1"/>
    </source>
</evidence>
<dbReference type="Proteomes" id="UP000501729">
    <property type="component" value="Segment"/>
</dbReference>
<dbReference type="InterPro" id="IPR036926">
    <property type="entry name" value="Thymidate_synth/dCMP_Mease_sf"/>
</dbReference>
<protein>
    <recommendedName>
        <fullName evidence="2">thymidylate synthase</fullName>
        <ecNumber evidence="2">2.1.1.45</ecNumber>
    </recommendedName>
</protein>
<organism evidence="6 7">
    <name type="scientific">Edwardsiella phage ETP-1</name>
    <dbReference type="NCBI Taxonomy" id="2544920"/>
    <lineage>
        <taxon>Viruses</taxon>
        <taxon>Duplodnaviria</taxon>
        <taxon>Heunggongvirae</taxon>
        <taxon>Uroviricota</taxon>
        <taxon>Caudoviricetes</taxon>
        <taxon>Kafunavirus</taxon>
        <taxon>Kafunavirus KF1</taxon>
    </lineage>
</organism>
<dbReference type="SUPFAM" id="SSF55831">
    <property type="entry name" value="Thymidylate synthase/dCMP hydroxymethylase"/>
    <property type="match status" value="1"/>
</dbReference>
<dbReference type="EMBL" id="MK574011">
    <property type="protein sequence ID" value="QBP07023.1"/>
    <property type="molecule type" value="Genomic_DNA"/>
</dbReference>
<dbReference type="Pfam" id="PF00303">
    <property type="entry name" value="Thymidylat_synt"/>
    <property type="match status" value="1"/>
</dbReference>
<name>A0A6G5P4D4_9CAUD</name>
<dbReference type="GO" id="GO:0032259">
    <property type="term" value="P:methylation"/>
    <property type="evidence" value="ECO:0007669"/>
    <property type="project" value="UniProtKB-KW"/>
</dbReference>
<dbReference type="CDD" id="cd00351">
    <property type="entry name" value="TS_Pyrimidine_HMase"/>
    <property type="match status" value="1"/>
</dbReference>
<dbReference type="EC" id="2.1.1.45" evidence="2"/>
<feature type="domain" description="Thymidylate synthase/dCMP hydroxymethylase" evidence="5">
    <location>
        <begin position="6"/>
        <end position="262"/>
    </location>
</feature>
<sequence>MKFEHDYAALVSKILRTGEMRNTRNAVTKSIFGETLVIDCGAKFAPLLVGRQMFYKGIFGELAAVLRQPKHIDDFKRWGCNYWGQWANSDGTINVDYGNAWFRGGQIERLKDKLANDPTDRRMIIAGWEPKNLDKLNLPCCHHTYQFYVRAGKFLDMSWSQRSVDTMIGLPSDIVFAWAWLVMVANEFGFTPGRITMFLGDCHIYEEHIENAQRYLYRVHSGKLPSPPTFEVKAEEKKDFTLFEPDDIMISSYEHKGKLEFKLYE</sequence>
<evidence type="ECO:0000313" key="7">
    <source>
        <dbReference type="Proteomes" id="UP000501729"/>
    </source>
</evidence>
<proteinExistence type="inferred from homology"/>
<evidence type="ECO:0000256" key="2">
    <source>
        <dbReference type="ARBA" id="ARBA00011947"/>
    </source>
</evidence>
<dbReference type="InterPro" id="IPR023451">
    <property type="entry name" value="Thymidate_synth/dCMP_Mease_dom"/>
</dbReference>
<evidence type="ECO:0000256" key="4">
    <source>
        <dbReference type="ARBA" id="ARBA00022679"/>
    </source>
</evidence>
<dbReference type="PANTHER" id="PTHR11548">
    <property type="entry name" value="THYMIDYLATE SYNTHASE 1"/>
    <property type="match status" value="1"/>
</dbReference>
<keyword evidence="3" id="KW-0489">Methyltransferase</keyword>
<dbReference type="GO" id="GO:0004799">
    <property type="term" value="F:thymidylate synthase activity"/>
    <property type="evidence" value="ECO:0007669"/>
    <property type="project" value="UniProtKB-EC"/>
</dbReference>
<comment type="similarity">
    <text evidence="1">Belongs to the thymidylate synthase family.</text>
</comment>
<keyword evidence="4" id="KW-0808">Transferase</keyword>
<reference evidence="6 7" key="1">
    <citation type="submission" date="2019-02" db="EMBL/GenBank/DDBJ databases">
        <title>Genome sequence of multidrug-resistant Edwardsiella tarda isolate infecting lytic phage ETP-1.</title>
        <authorList>
            <person name="Nikapitiya C."/>
            <person name="Senevirathne A."/>
            <person name="De Zoysa M."/>
            <person name="Lee J."/>
        </authorList>
    </citation>
    <scope>NUCLEOTIDE SEQUENCE [LARGE SCALE GENOMIC DNA]</scope>
</reference>
<dbReference type="InterPro" id="IPR045097">
    <property type="entry name" value="Thymidate_synth/dCMP_Mease"/>
</dbReference>
<evidence type="ECO:0000256" key="3">
    <source>
        <dbReference type="ARBA" id="ARBA00022603"/>
    </source>
</evidence>
<dbReference type="GO" id="GO:0006231">
    <property type="term" value="P:dTMP biosynthetic process"/>
    <property type="evidence" value="ECO:0007669"/>
    <property type="project" value="InterPro"/>
</dbReference>